<evidence type="ECO:0000259" key="7">
    <source>
        <dbReference type="PROSITE" id="PS50103"/>
    </source>
</evidence>
<dbReference type="AlphaFoldDB" id="A0A835VH45"/>
<dbReference type="InterPro" id="IPR036855">
    <property type="entry name" value="Znf_CCCH_sf"/>
</dbReference>
<dbReference type="GO" id="GO:0008270">
    <property type="term" value="F:zinc ion binding"/>
    <property type="evidence" value="ECO:0007669"/>
    <property type="project" value="UniProtKB-KW"/>
</dbReference>
<dbReference type="SMART" id="SM00356">
    <property type="entry name" value="ZnF_C3H1"/>
    <property type="match status" value="1"/>
</dbReference>
<evidence type="ECO:0000256" key="3">
    <source>
        <dbReference type="ARBA" id="ARBA00022833"/>
    </source>
</evidence>
<protein>
    <recommendedName>
        <fullName evidence="7">C3H1-type domain-containing protein</fullName>
    </recommendedName>
</protein>
<dbReference type="SUPFAM" id="SSF90229">
    <property type="entry name" value="CCCH zinc finger"/>
    <property type="match status" value="1"/>
</dbReference>
<evidence type="ECO:0000313" key="8">
    <source>
        <dbReference type="EMBL" id="KAG0496943.1"/>
    </source>
</evidence>
<feature type="zinc finger region" description="C3H1-type" evidence="6">
    <location>
        <begin position="157"/>
        <end position="184"/>
    </location>
</feature>
<keyword evidence="5" id="KW-0238">DNA-binding</keyword>
<dbReference type="Pfam" id="PF00642">
    <property type="entry name" value="zf-CCCH"/>
    <property type="match status" value="1"/>
</dbReference>
<dbReference type="GO" id="GO:0003677">
    <property type="term" value="F:DNA binding"/>
    <property type="evidence" value="ECO:0007669"/>
    <property type="project" value="UniProtKB-KW"/>
</dbReference>
<keyword evidence="2 6" id="KW-0863">Zinc-finger</keyword>
<dbReference type="OrthoDB" id="204405at2759"/>
<evidence type="ECO:0000256" key="4">
    <source>
        <dbReference type="ARBA" id="ARBA00022884"/>
    </source>
</evidence>
<gene>
    <name evidence="8" type="ORF">HPP92_001634</name>
</gene>
<sequence>MEEAMSWKENTVFGHREKDNSLGLWSGLFSLSVVNNARKDLGFLPVSPPSAPPLPAAGFVAPPSRFPELPTETQAAGEKEAHRCCISRDQLSFLNEPVGPKASSASPDDVLYAEECRSPIGADLFPYGIGWSTAANGVAQRRSCSVSDLCLGGDPAGAGWKPCLYFARGYCKNGNSCRFLHGLSDDTAEVISGKMDAVVEEPDLLLRSKSQRIMSSAATAFPYPAAGSLPHSPSSNGKCMNFLFQQQQSDCQRRVFLDKMTSFFTLHLYKTRRFCQLYRTAAAAASAAATALILGGEDTHNFIGRPRMERCDFPA</sequence>
<dbReference type="PANTHER" id="PTHR24009">
    <property type="entry name" value="RNA-BINDING (RRM/RBD/RNP MOTIFS)"/>
    <property type="match status" value="1"/>
</dbReference>
<accession>A0A835VH45</accession>
<comment type="caution">
    <text evidence="8">The sequence shown here is derived from an EMBL/GenBank/DDBJ whole genome shotgun (WGS) entry which is preliminary data.</text>
</comment>
<evidence type="ECO:0000256" key="5">
    <source>
        <dbReference type="ARBA" id="ARBA00023125"/>
    </source>
</evidence>
<reference evidence="8 9" key="1">
    <citation type="journal article" date="2020" name="Nat. Food">
        <title>A phased Vanilla planifolia genome enables genetic improvement of flavour and production.</title>
        <authorList>
            <person name="Hasing T."/>
            <person name="Tang H."/>
            <person name="Brym M."/>
            <person name="Khazi F."/>
            <person name="Huang T."/>
            <person name="Chambers A.H."/>
        </authorList>
    </citation>
    <scope>NUCLEOTIDE SEQUENCE [LARGE SCALE GENOMIC DNA]</scope>
    <source>
        <tissue evidence="8">Leaf</tissue>
    </source>
</reference>
<organism evidence="8 9">
    <name type="scientific">Vanilla planifolia</name>
    <name type="common">Vanilla</name>
    <dbReference type="NCBI Taxonomy" id="51239"/>
    <lineage>
        <taxon>Eukaryota</taxon>
        <taxon>Viridiplantae</taxon>
        <taxon>Streptophyta</taxon>
        <taxon>Embryophyta</taxon>
        <taxon>Tracheophyta</taxon>
        <taxon>Spermatophyta</taxon>
        <taxon>Magnoliopsida</taxon>
        <taxon>Liliopsida</taxon>
        <taxon>Asparagales</taxon>
        <taxon>Orchidaceae</taxon>
        <taxon>Vanilloideae</taxon>
        <taxon>Vanilleae</taxon>
        <taxon>Vanilla</taxon>
    </lineage>
</organism>
<dbReference type="GO" id="GO:0003723">
    <property type="term" value="F:RNA binding"/>
    <property type="evidence" value="ECO:0007669"/>
    <property type="project" value="UniProtKB-KW"/>
</dbReference>
<keyword evidence="1 6" id="KW-0479">Metal-binding</keyword>
<dbReference type="Gene3D" id="4.10.1000.10">
    <property type="entry name" value="Zinc finger, CCCH-type"/>
    <property type="match status" value="1"/>
</dbReference>
<evidence type="ECO:0000256" key="6">
    <source>
        <dbReference type="PROSITE-ProRule" id="PRU00723"/>
    </source>
</evidence>
<feature type="domain" description="C3H1-type" evidence="7">
    <location>
        <begin position="157"/>
        <end position="184"/>
    </location>
</feature>
<evidence type="ECO:0000256" key="1">
    <source>
        <dbReference type="ARBA" id="ARBA00022723"/>
    </source>
</evidence>
<proteinExistence type="predicted"/>
<evidence type="ECO:0000313" key="9">
    <source>
        <dbReference type="Proteomes" id="UP000636800"/>
    </source>
</evidence>
<dbReference type="PROSITE" id="PS50103">
    <property type="entry name" value="ZF_C3H1"/>
    <property type="match status" value="1"/>
</dbReference>
<dbReference type="Proteomes" id="UP000636800">
    <property type="component" value="Chromosome 1"/>
</dbReference>
<name>A0A835VH45_VANPL</name>
<keyword evidence="4" id="KW-0694">RNA-binding</keyword>
<keyword evidence="9" id="KW-1185">Reference proteome</keyword>
<dbReference type="PANTHER" id="PTHR24009:SF3">
    <property type="entry name" value="RNA-BINDING (RRM_RBD_RNP MOTIFS) FAMILY PROTEIN-RELATED"/>
    <property type="match status" value="1"/>
</dbReference>
<dbReference type="EMBL" id="JADCNL010000001">
    <property type="protein sequence ID" value="KAG0496943.1"/>
    <property type="molecule type" value="Genomic_DNA"/>
</dbReference>
<dbReference type="InterPro" id="IPR000571">
    <property type="entry name" value="Znf_CCCH"/>
</dbReference>
<keyword evidence="3 6" id="KW-0862">Zinc</keyword>
<evidence type="ECO:0000256" key="2">
    <source>
        <dbReference type="ARBA" id="ARBA00022771"/>
    </source>
</evidence>